<dbReference type="RefSeq" id="WP_209946352.1">
    <property type="nucleotide sequence ID" value="NZ_JAFICZ010000002.1"/>
</dbReference>
<gene>
    <name evidence="2" type="ORF">JOH49_009769</name>
</gene>
<proteinExistence type="predicted"/>
<evidence type="ECO:0000313" key="3">
    <source>
        <dbReference type="Proteomes" id="UP000673383"/>
    </source>
</evidence>
<feature type="domain" description="DUF7007" evidence="1">
    <location>
        <begin position="107"/>
        <end position="220"/>
    </location>
</feature>
<sequence length="296" mass="32719">MTTPSPLTTMTDSNSGVPEVEFGRSGAGYLVARVGDTAFAMLPGRAAPHYLATGWRINRPIAEWKRSDFYGHSGGLADETAFRTKVVENAEHQREKLALGRRDAGSNANTPWGPSQGATVYAEGVICHSTAGHGGFHLSAERNHEVAPVLRARGGWYEEDEAWAIVAITFPHLFTGYERRCAERTIKNSWPDAWEAIFGIMLQPGESREKDRRAFEKQHADNWIVVSAITSDQQPGFVEVVATPGGRRGAGTEERRFLVPSNEYRIGRFGFVVDETRHPVYSGPSSFICWQGRKSP</sequence>
<accession>A0A8I1YHQ6</accession>
<evidence type="ECO:0000259" key="1">
    <source>
        <dbReference type="Pfam" id="PF22653"/>
    </source>
</evidence>
<dbReference type="AlphaFoldDB" id="A0A8I1YHQ6"/>
<comment type="caution">
    <text evidence="2">The sequence shown here is derived from an EMBL/GenBank/DDBJ whole genome shotgun (WGS) entry which is preliminary data.</text>
</comment>
<dbReference type="EMBL" id="JAFICZ010000002">
    <property type="protein sequence ID" value="MBP1299941.1"/>
    <property type="molecule type" value="Genomic_DNA"/>
</dbReference>
<reference evidence="2" key="1">
    <citation type="submission" date="2021-02" db="EMBL/GenBank/DDBJ databases">
        <title>Genomic Encyclopedia of Type Strains, Phase IV (KMG-V): Genome sequencing to study the core and pangenomes of soil and plant-associated prokaryotes.</title>
        <authorList>
            <person name="Whitman W."/>
        </authorList>
    </citation>
    <scope>NUCLEOTIDE SEQUENCE</scope>
    <source>
        <strain evidence="2">USDA 406</strain>
    </source>
</reference>
<organism evidence="2 3">
    <name type="scientific">Bradyrhizobium elkanii</name>
    <dbReference type="NCBI Taxonomy" id="29448"/>
    <lineage>
        <taxon>Bacteria</taxon>
        <taxon>Pseudomonadati</taxon>
        <taxon>Pseudomonadota</taxon>
        <taxon>Alphaproteobacteria</taxon>
        <taxon>Hyphomicrobiales</taxon>
        <taxon>Nitrobacteraceae</taxon>
        <taxon>Bradyrhizobium</taxon>
    </lineage>
</organism>
<protein>
    <recommendedName>
        <fullName evidence="1">DUF7007 domain-containing protein</fullName>
    </recommendedName>
</protein>
<dbReference type="InterPro" id="IPR054276">
    <property type="entry name" value="DUF7007"/>
</dbReference>
<dbReference type="Proteomes" id="UP000673383">
    <property type="component" value="Unassembled WGS sequence"/>
</dbReference>
<name>A0A8I1YHQ6_BRAEL</name>
<dbReference type="Pfam" id="PF22653">
    <property type="entry name" value="DUF7007"/>
    <property type="match status" value="1"/>
</dbReference>
<evidence type="ECO:0000313" key="2">
    <source>
        <dbReference type="EMBL" id="MBP1299941.1"/>
    </source>
</evidence>